<accession>A0A6N7XQM9</accession>
<keyword evidence="1 2" id="KW-0732">Signal</keyword>
<keyword evidence="4" id="KW-1185">Reference proteome</keyword>
<reference evidence="3 4" key="1">
    <citation type="submission" date="2019-09" db="EMBL/GenBank/DDBJ databases">
        <title>In-depth cultivation of the pig gut microbiome towards novel bacterial diversity and tailored functional studies.</title>
        <authorList>
            <person name="Wylensek D."/>
            <person name="Hitch T.C.A."/>
            <person name="Clavel T."/>
        </authorList>
    </citation>
    <scope>NUCLEOTIDE SEQUENCE [LARGE SCALE GENOMIC DNA]</scope>
    <source>
        <strain evidence="3 4">WCA3-693-APC-4?</strain>
    </source>
</reference>
<dbReference type="InterPro" id="IPR012640">
    <property type="entry name" value="Membr_lipoprot_lipid_attach_CS"/>
</dbReference>
<dbReference type="Proteomes" id="UP000469523">
    <property type="component" value="Unassembled WGS sequence"/>
</dbReference>
<dbReference type="AlphaFoldDB" id="A0A6N7XQM9"/>
<name>A0A6N7XQM9_9FIRM</name>
<protein>
    <submittedName>
        <fullName evidence="3">Uncharacterized protein</fullName>
    </submittedName>
</protein>
<evidence type="ECO:0000313" key="4">
    <source>
        <dbReference type="Proteomes" id="UP000469523"/>
    </source>
</evidence>
<dbReference type="Pfam" id="PF08139">
    <property type="entry name" value="LPAM_1"/>
    <property type="match status" value="1"/>
</dbReference>
<feature type="chain" id="PRO_5039038412" evidence="2">
    <location>
        <begin position="23"/>
        <end position="331"/>
    </location>
</feature>
<dbReference type="PROSITE" id="PS51257">
    <property type="entry name" value="PROKAR_LIPOPROTEIN"/>
    <property type="match status" value="1"/>
</dbReference>
<dbReference type="RefSeq" id="WP_154442607.1">
    <property type="nucleotide sequence ID" value="NZ_JAHLPJ010000001.1"/>
</dbReference>
<feature type="signal peptide" evidence="2">
    <location>
        <begin position="1"/>
        <end position="22"/>
    </location>
</feature>
<gene>
    <name evidence="3" type="ORF">FYJ83_16800</name>
</gene>
<dbReference type="EMBL" id="VUNQ01000055">
    <property type="protein sequence ID" value="MSU03122.1"/>
    <property type="molecule type" value="Genomic_DNA"/>
</dbReference>
<evidence type="ECO:0000256" key="1">
    <source>
        <dbReference type="ARBA" id="ARBA00022729"/>
    </source>
</evidence>
<proteinExistence type="predicted"/>
<organism evidence="3 4">
    <name type="scientific">Tissierella pigra</name>
    <dbReference type="NCBI Taxonomy" id="2607614"/>
    <lineage>
        <taxon>Bacteria</taxon>
        <taxon>Bacillati</taxon>
        <taxon>Bacillota</taxon>
        <taxon>Tissierellia</taxon>
        <taxon>Tissierellales</taxon>
        <taxon>Tissierellaceae</taxon>
        <taxon>Tissierella</taxon>
    </lineage>
</organism>
<sequence length="331" mass="39040">MRKVIFILGALLILTGCSSTMNIEEQTVLVEELGYIKYNKKNEIHLEYALEDQMYINDDMKKVIMDISSLKEKYKDGIDERNSISPYLEVYKTSVSKFKNVVFNNNDKLLDEYFADIVEILDKSIAEGLKDYVSDMKYKKLQPDEIISEKIGRTLVYTENRSRGAGNSIAIKVNFLDIKNDYHRELCNEIFHDKYFLDNAIMGEEFSLIEFVDSEGYYHYSQPDSTRTRYSMFLKDKEMEKINILIRGEREADLESDDIYVFTNLINTLELREDEKELLLNEYKNIFNKKLNKKKITLDNYKVFINFTKGNLYGEGSENLIYFSIEKYNLY</sequence>
<evidence type="ECO:0000313" key="3">
    <source>
        <dbReference type="EMBL" id="MSU03122.1"/>
    </source>
</evidence>
<evidence type="ECO:0000256" key="2">
    <source>
        <dbReference type="SAM" id="SignalP"/>
    </source>
</evidence>
<comment type="caution">
    <text evidence="3">The sequence shown here is derived from an EMBL/GenBank/DDBJ whole genome shotgun (WGS) entry which is preliminary data.</text>
</comment>